<accession>A0ABT6UDN0</accession>
<comment type="caution">
    <text evidence="1">The sequence shown here is derived from an EMBL/GenBank/DDBJ whole genome shotgun (WGS) entry which is preliminary data.</text>
</comment>
<proteinExistence type="predicted"/>
<sequence length="110" mass="12464">MNPDNLMPSEQKAYDLVLKIGAARANSIIEKIMARAAKRHGIEESEASFFHLSKTEGSIDTVLTLGLRVWNCPINAERRNRARVIERNRQMRIRKAQRRLTSMATAATSN</sequence>
<gene>
    <name evidence="1" type="ORF">ODY93_13430</name>
</gene>
<keyword evidence="2" id="KW-1185">Reference proteome</keyword>
<dbReference type="RefSeq" id="WP_282679544.1">
    <property type="nucleotide sequence ID" value="NZ_CP106875.1"/>
</dbReference>
<reference evidence="1 2" key="1">
    <citation type="submission" date="2022-09" db="EMBL/GenBank/DDBJ databases">
        <title>The outer-membrane cytochrome OmcA is essential for infection of Shewanella oneidensis by a zebrafish-associated bacteriophage.</title>
        <authorList>
            <person name="Grenfell A.W."/>
            <person name="Intile P."/>
            <person name="Mcfarlane J."/>
            <person name="Leung D."/>
            <person name="Abdalla K."/>
            <person name="Wold M."/>
            <person name="Kees E."/>
            <person name="Gralnick J."/>
        </authorList>
    </citation>
    <scope>NUCLEOTIDE SEQUENCE [LARGE SCALE GENOMIC DNA]</scope>
    <source>
        <strain evidence="1 2">NF-5</strain>
    </source>
</reference>
<dbReference type="EMBL" id="JAOTLW010000013">
    <property type="protein sequence ID" value="MDI5832575.1"/>
    <property type="molecule type" value="Genomic_DNA"/>
</dbReference>
<protein>
    <submittedName>
        <fullName evidence="1">Uncharacterized protein</fullName>
    </submittedName>
</protein>
<dbReference type="Proteomes" id="UP001159075">
    <property type="component" value="Unassembled WGS sequence"/>
</dbReference>
<name>A0ABT6UDN0_9GAMM</name>
<evidence type="ECO:0000313" key="2">
    <source>
        <dbReference type="Proteomes" id="UP001159075"/>
    </source>
</evidence>
<organism evidence="1 2">
    <name type="scientific">Shewanella xiamenensis</name>
    <dbReference type="NCBI Taxonomy" id="332186"/>
    <lineage>
        <taxon>Bacteria</taxon>
        <taxon>Pseudomonadati</taxon>
        <taxon>Pseudomonadota</taxon>
        <taxon>Gammaproteobacteria</taxon>
        <taxon>Alteromonadales</taxon>
        <taxon>Shewanellaceae</taxon>
        <taxon>Shewanella</taxon>
    </lineage>
</organism>
<evidence type="ECO:0000313" key="1">
    <source>
        <dbReference type="EMBL" id="MDI5832575.1"/>
    </source>
</evidence>